<dbReference type="Pfam" id="PF00151">
    <property type="entry name" value="Lipase"/>
    <property type="match status" value="1"/>
</dbReference>
<dbReference type="InterPro" id="IPR000734">
    <property type="entry name" value="TAG_lipase"/>
</dbReference>
<dbReference type="AlphaFoldDB" id="A0AAE0YB79"/>
<dbReference type="PANTHER" id="PTHR11610">
    <property type="entry name" value="LIPASE"/>
    <property type="match status" value="1"/>
</dbReference>
<evidence type="ECO:0000256" key="1">
    <source>
        <dbReference type="ARBA" id="ARBA00004613"/>
    </source>
</evidence>
<dbReference type="Proteomes" id="UP001283361">
    <property type="component" value="Unassembled WGS sequence"/>
</dbReference>
<evidence type="ECO:0000256" key="6">
    <source>
        <dbReference type="RuleBase" id="RU004262"/>
    </source>
</evidence>
<keyword evidence="3" id="KW-0964">Secreted</keyword>
<accession>A0AAE0YB79</accession>
<reference evidence="8" key="1">
    <citation type="journal article" date="2023" name="G3 (Bethesda)">
        <title>A reference genome for the long-term kleptoplast-retaining sea slug Elysia crispata morphotype clarki.</title>
        <authorList>
            <person name="Eastman K.E."/>
            <person name="Pendleton A.L."/>
            <person name="Shaikh M.A."/>
            <person name="Suttiyut T."/>
            <person name="Ogas R."/>
            <person name="Tomko P."/>
            <person name="Gavelis G."/>
            <person name="Widhalm J.R."/>
            <person name="Wisecaver J.H."/>
        </authorList>
    </citation>
    <scope>NUCLEOTIDE SEQUENCE</scope>
    <source>
        <strain evidence="8">ECLA1</strain>
    </source>
</reference>
<feature type="binding site" evidence="5">
    <location>
        <position position="181"/>
    </location>
    <ligand>
        <name>Ca(2+)</name>
        <dbReference type="ChEBI" id="CHEBI:29108"/>
    </ligand>
</feature>
<evidence type="ECO:0000256" key="5">
    <source>
        <dbReference type="PIRSR" id="PIRSR000865-2"/>
    </source>
</evidence>
<sequence length="453" mass="48423">MWCKDQCDQRSTLARGCGDHCDQRSALARRLFTPKNPSSPILLDYSGLESVTGSTFDPSIPTKVIIHGFFNSANLWVADMKDAILKKGDFNVVTINWEKGAQPPDYNQAVANVRLVAVQTYLVLKEMVRAGAKLQNMHLIGHSLGAHMAGNIGKLLDDKLGRISGLDPADPDYQCLPKIIRLDETDAMFVDVVHTNGAPFSEGGAGLIQQSGHIDFYVNGGKTQPGCPNGLGGAFSALFTSGVEAAGDAVSCSHARSHDLYTESILSDCSFKAFPCLTHEDYLSGRCMTCGSEGCGIMGYHADQSQARGSMFLQTNGKSPFCGHQYFVNLTVSASSKSTKGTLFASLQGKEGRSSFAQITPKNSHIASGGTIMAVGAFSELVGKISSVTLRYEKYGGTGFGAFVFGAGRNTLSIDAVRVVAGDSGHRYDACDEQYVLNHKEEVLVTQPQPASC</sequence>
<feature type="binding site" evidence="5">
    <location>
        <position position="186"/>
    </location>
    <ligand>
        <name>Ca(2+)</name>
        <dbReference type="ChEBI" id="CHEBI:29108"/>
    </ligand>
</feature>
<gene>
    <name evidence="8" type="ORF">RRG08_037047</name>
</gene>
<evidence type="ECO:0000259" key="7">
    <source>
        <dbReference type="Pfam" id="PF00151"/>
    </source>
</evidence>
<keyword evidence="5" id="KW-0479">Metal-binding</keyword>
<dbReference type="GO" id="GO:0016042">
    <property type="term" value="P:lipid catabolic process"/>
    <property type="evidence" value="ECO:0007669"/>
    <property type="project" value="TreeGrafter"/>
</dbReference>
<feature type="active site" description="Nucleophile" evidence="4">
    <location>
        <position position="143"/>
    </location>
</feature>
<evidence type="ECO:0000256" key="2">
    <source>
        <dbReference type="ARBA" id="ARBA00010701"/>
    </source>
</evidence>
<dbReference type="PANTHER" id="PTHR11610:SF173">
    <property type="entry name" value="LIPASE DOMAIN-CONTAINING PROTEIN-RELATED"/>
    <property type="match status" value="1"/>
</dbReference>
<dbReference type="Gene3D" id="3.40.50.1820">
    <property type="entry name" value="alpha/beta hydrolase"/>
    <property type="match status" value="1"/>
</dbReference>
<keyword evidence="5" id="KW-0106">Calcium</keyword>
<dbReference type="GO" id="GO:0046872">
    <property type="term" value="F:metal ion binding"/>
    <property type="evidence" value="ECO:0007669"/>
    <property type="project" value="UniProtKB-KW"/>
</dbReference>
<evidence type="ECO:0000313" key="9">
    <source>
        <dbReference type="Proteomes" id="UP001283361"/>
    </source>
</evidence>
<evidence type="ECO:0000256" key="4">
    <source>
        <dbReference type="PIRSR" id="PIRSR000865-1"/>
    </source>
</evidence>
<dbReference type="GO" id="GO:0005615">
    <property type="term" value="C:extracellular space"/>
    <property type="evidence" value="ECO:0007669"/>
    <property type="project" value="TreeGrafter"/>
</dbReference>
<protein>
    <recommendedName>
        <fullName evidence="7">Lipase domain-containing protein</fullName>
    </recommendedName>
</protein>
<proteinExistence type="inferred from homology"/>
<dbReference type="InterPro" id="IPR016272">
    <property type="entry name" value="Lipase_LIPH"/>
</dbReference>
<dbReference type="SUPFAM" id="SSF53474">
    <property type="entry name" value="alpha/beta-Hydrolases"/>
    <property type="match status" value="1"/>
</dbReference>
<comment type="similarity">
    <text evidence="2 6">Belongs to the AB hydrolase superfamily. Lipase family.</text>
</comment>
<organism evidence="8 9">
    <name type="scientific">Elysia crispata</name>
    <name type="common">lettuce slug</name>
    <dbReference type="NCBI Taxonomy" id="231223"/>
    <lineage>
        <taxon>Eukaryota</taxon>
        <taxon>Metazoa</taxon>
        <taxon>Spiralia</taxon>
        <taxon>Lophotrochozoa</taxon>
        <taxon>Mollusca</taxon>
        <taxon>Gastropoda</taxon>
        <taxon>Heterobranchia</taxon>
        <taxon>Euthyneura</taxon>
        <taxon>Panpulmonata</taxon>
        <taxon>Sacoglossa</taxon>
        <taxon>Placobranchoidea</taxon>
        <taxon>Plakobranchidae</taxon>
        <taxon>Elysia</taxon>
    </lineage>
</organism>
<evidence type="ECO:0000313" key="8">
    <source>
        <dbReference type="EMBL" id="KAK3738410.1"/>
    </source>
</evidence>
<dbReference type="PRINTS" id="PR00821">
    <property type="entry name" value="TAGLIPASE"/>
</dbReference>
<dbReference type="Gene3D" id="2.60.60.20">
    <property type="entry name" value="PLAT/LH2 domain"/>
    <property type="match status" value="1"/>
</dbReference>
<feature type="domain" description="Lipase" evidence="7">
    <location>
        <begin position="31"/>
        <end position="321"/>
    </location>
</feature>
<dbReference type="InterPro" id="IPR013818">
    <property type="entry name" value="Lipase"/>
</dbReference>
<feature type="binding site" evidence="5">
    <location>
        <position position="183"/>
    </location>
    <ligand>
        <name>Ca(2+)</name>
        <dbReference type="ChEBI" id="CHEBI:29108"/>
    </ligand>
</feature>
<feature type="active site" description="Charge relay system" evidence="4">
    <location>
        <position position="254"/>
    </location>
</feature>
<keyword evidence="9" id="KW-1185">Reference proteome</keyword>
<dbReference type="InterPro" id="IPR029058">
    <property type="entry name" value="AB_hydrolase_fold"/>
</dbReference>
<dbReference type="InterPro" id="IPR033906">
    <property type="entry name" value="Lipase_N"/>
</dbReference>
<dbReference type="PIRSF" id="PIRSF000865">
    <property type="entry name" value="Lipoprotein_lipase_LIPH"/>
    <property type="match status" value="1"/>
</dbReference>
<dbReference type="GO" id="GO:0016298">
    <property type="term" value="F:lipase activity"/>
    <property type="evidence" value="ECO:0007669"/>
    <property type="project" value="InterPro"/>
</dbReference>
<dbReference type="GO" id="GO:0052689">
    <property type="term" value="F:carboxylic ester hydrolase activity"/>
    <property type="evidence" value="ECO:0007669"/>
    <property type="project" value="InterPro"/>
</dbReference>
<evidence type="ECO:0000256" key="3">
    <source>
        <dbReference type="ARBA" id="ARBA00022525"/>
    </source>
</evidence>
<comment type="subcellular location">
    <subcellularLocation>
        <location evidence="1">Secreted</location>
    </subcellularLocation>
</comment>
<comment type="caution">
    <text evidence="8">The sequence shown here is derived from an EMBL/GenBank/DDBJ whole genome shotgun (WGS) entry which is preliminary data.</text>
</comment>
<dbReference type="EMBL" id="JAWDGP010006598">
    <property type="protein sequence ID" value="KAK3738410.1"/>
    <property type="molecule type" value="Genomic_DNA"/>
</dbReference>
<feature type="active site" description="Charge relay system" evidence="4">
    <location>
        <position position="167"/>
    </location>
</feature>
<dbReference type="CDD" id="cd00707">
    <property type="entry name" value="Pancreat_lipase_like"/>
    <property type="match status" value="1"/>
</dbReference>
<name>A0AAE0YB79_9GAST</name>